<reference evidence="2" key="1">
    <citation type="submission" date="2021-03" db="EMBL/GenBank/DDBJ databases">
        <authorList>
            <person name="Stanton E."/>
        </authorList>
    </citation>
    <scope>NUCLEOTIDE SEQUENCE</scope>
    <source>
        <strain evidence="2">2020EL-00113</strain>
    </source>
</reference>
<evidence type="ECO:0000259" key="1">
    <source>
        <dbReference type="Pfam" id="PF14436"/>
    </source>
</evidence>
<comment type="caution">
    <text evidence="2">The sequence shown here is derived from an EMBL/GenBank/DDBJ whole genome shotgun (WGS) entry which is preliminary data.</text>
</comment>
<feature type="domain" description="Bacterial EndoU nuclease" evidence="1">
    <location>
        <begin position="74"/>
        <end position="199"/>
    </location>
</feature>
<dbReference type="Pfam" id="PF14436">
    <property type="entry name" value="EndoU_bacteria"/>
    <property type="match status" value="1"/>
</dbReference>
<dbReference type="CDD" id="cd20686">
    <property type="entry name" value="CdiA-CT_Ec-like"/>
    <property type="match status" value="1"/>
</dbReference>
<evidence type="ECO:0000313" key="3">
    <source>
        <dbReference type="Proteomes" id="UP000674270"/>
    </source>
</evidence>
<accession>A0A8I2DCX6</accession>
<dbReference type="AlphaFoldDB" id="A0A8I2DCX6"/>
<dbReference type="EMBL" id="JAGKLY010000010">
    <property type="protein sequence ID" value="MBQ0270224.1"/>
    <property type="molecule type" value="Genomic_DNA"/>
</dbReference>
<protein>
    <submittedName>
        <fullName evidence="2">EndoU domain-containing protein</fullName>
    </submittedName>
</protein>
<proteinExistence type="predicted"/>
<evidence type="ECO:0000313" key="2">
    <source>
        <dbReference type="EMBL" id="MBQ0270224.1"/>
    </source>
</evidence>
<sequence length="200" mass="21638">MMALMQAKDTKDYAAAVLTSLPMERAVVVLGKLAKVTKVNNVFFPKRATKTPDGISINIDLPIHLATMDKFTQRAGVSGAHNADAFYGAVREKGLQIIRETATGVKGITQIEYKIPTKDAAGKLTGNYKGNGAEPFKKTVYDPKVYTDQKILDLGQQAAANGYKDAIVKGLQSYNAKAGGVTFRVYLDPKTKGVSNFHPQ</sequence>
<gene>
    <name evidence="2" type="ORF">J7T18_18185</name>
</gene>
<organism evidence="2 3">
    <name type="scientific">Providencia huaxiensis</name>
    <dbReference type="NCBI Taxonomy" id="2027290"/>
    <lineage>
        <taxon>Bacteria</taxon>
        <taxon>Pseudomonadati</taxon>
        <taxon>Pseudomonadota</taxon>
        <taxon>Gammaproteobacteria</taxon>
        <taxon>Enterobacterales</taxon>
        <taxon>Morganellaceae</taxon>
        <taxon>Providencia</taxon>
    </lineage>
</organism>
<dbReference type="InterPro" id="IPR029501">
    <property type="entry name" value="EndoU_bac"/>
</dbReference>
<dbReference type="Proteomes" id="UP000674270">
    <property type="component" value="Unassembled WGS sequence"/>
</dbReference>
<name>A0A8I2DCX6_9GAMM</name>